<evidence type="ECO:0000313" key="4">
    <source>
        <dbReference type="Proteomes" id="UP001148312"/>
    </source>
</evidence>
<dbReference type="RefSeq" id="XP_056792017.1">
    <property type="nucleotide sequence ID" value="XM_056932058.1"/>
</dbReference>
<dbReference type="EMBL" id="JAPWDQ010000003">
    <property type="protein sequence ID" value="KAJ5490888.1"/>
    <property type="molecule type" value="Genomic_DNA"/>
</dbReference>
<keyword evidence="2" id="KW-0732">Signal</keyword>
<protein>
    <submittedName>
        <fullName evidence="3">Uncharacterized protein</fullName>
    </submittedName>
</protein>
<accession>A0A9X0BZ39</accession>
<feature type="region of interest" description="Disordered" evidence="1">
    <location>
        <begin position="235"/>
        <end position="263"/>
    </location>
</feature>
<feature type="chain" id="PRO_5040906286" evidence="2">
    <location>
        <begin position="18"/>
        <end position="282"/>
    </location>
</feature>
<organism evidence="3 4">
    <name type="scientific">Penicillium diatomitis</name>
    <dbReference type="NCBI Taxonomy" id="2819901"/>
    <lineage>
        <taxon>Eukaryota</taxon>
        <taxon>Fungi</taxon>
        <taxon>Dikarya</taxon>
        <taxon>Ascomycota</taxon>
        <taxon>Pezizomycotina</taxon>
        <taxon>Eurotiomycetes</taxon>
        <taxon>Eurotiomycetidae</taxon>
        <taxon>Eurotiales</taxon>
        <taxon>Aspergillaceae</taxon>
        <taxon>Penicillium</taxon>
    </lineage>
</organism>
<evidence type="ECO:0000256" key="1">
    <source>
        <dbReference type="SAM" id="MobiDB-lite"/>
    </source>
</evidence>
<proteinExistence type="predicted"/>
<dbReference type="AlphaFoldDB" id="A0A9X0BZ39"/>
<feature type="signal peptide" evidence="2">
    <location>
        <begin position="1"/>
        <end position="17"/>
    </location>
</feature>
<evidence type="ECO:0000256" key="2">
    <source>
        <dbReference type="SAM" id="SignalP"/>
    </source>
</evidence>
<reference evidence="3" key="2">
    <citation type="journal article" date="2023" name="IMA Fungus">
        <title>Comparative genomic study of the Penicillium genus elucidates a diverse pangenome and 15 lateral gene transfer events.</title>
        <authorList>
            <person name="Petersen C."/>
            <person name="Sorensen T."/>
            <person name="Nielsen M.R."/>
            <person name="Sondergaard T.E."/>
            <person name="Sorensen J.L."/>
            <person name="Fitzpatrick D.A."/>
            <person name="Frisvad J.C."/>
            <person name="Nielsen K.L."/>
        </authorList>
    </citation>
    <scope>NUCLEOTIDE SEQUENCE</scope>
    <source>
        <strain evidence="3">IBT 30728</strain>
    </source>
</reference>
<name>A0A9X0BZ39_9EURO</name>
<sequence length="282" mass="30814">MHSALAALILLSTPIHATITAKVWAHFYPNCPGDPYSTLDAYESYEETAPTKVITAGVCTSFGVPSFNHQLVSSISVDAELTPEDYQNLYPSDTGARCNITVHEEPECIDPALINQELHKGVEVSKCETRSFAAFSQIWIQLNCENDGEALHSNSSLGQSSNSTYESRLADSGGEDDVEAPSKMQTPGSNSNTWANAQTGHASQQDPEQVERVNQDGHAESEKILQDLMERLKNQTATHVSGKSNSTRPVNGTLLQSNGTVSRSPGLIKRRLSVLRRRRTWA</sequence>
<evidence type="ECO:0000313" key="3">
    <source>
        <dbReference type="EMBL" id="KAJ5490888.1"/>
    </source>
</evidence>
<feature type="compositionally biased region" description="Polar residues" evidence="1">
    <location>
        <begin position="183"/>
        <end position="207"/>
    </location>
</feature>
<reference evidence="3" key="1">
    <citation type="submission" date="2022-12" db="EMBL/GenBank/DDBJ databases">
        <authorList>
            <person name="Petersen C."/>
        </authorList>
    </citation>
    <scope>NUCLEOTIDE SEQUENCE</scope>
    <source>
        <strain evidence="3">IBT 30728</strain>
    </source>
</reference>
<feature type="compositionally biased region" description="Low complexity" evidence="1">
    <location>
        <begin position="153"/>
        <end position="163"/>
    </location>
</feature>
<keyword evidence="4" id="KW-1185">Reference proteome</keyword>
<feature type="region of interest" description="Disordered" evidence="1">
    <location>
        <begin position="151"/>
        <end position="217"/>
    </location>
</feature>
<dbReference type="GeneID" id="81622307"/>
<gene>
    <name evidence="3" type="ORF">N7539_002455</name>
</gene>
<comment type="caution">
    <text evidence="3">The sequence shown here is derived from an EMBL/GenBank/DDBJ whole genome shotgun (WGS) entry which is preliminary data.</text>
</comment>
<dbReference type="Proteomes" id="UP001148312">
    <property type="component" value="Unassembled WGS sequence"/>
</dbReference>